<keyword evidence="1" id="KW-1133">Transmembrane helix</keyword>
<dbReference type="RefSeq" id="WP_140455536.1">
    <property type="nucleotide sequence ID" value="NZ_VFRP01000023.1"/>
</dbReference>
<dbReference type="Pfam" id="PF11014">
    <property type="entry name" value="DUF2852"/>
    <property type="match status" value="1"/>
</dbReference>
<dbReference type="Proteomes" id="UP000319255">
    <property type="component" value="Unassembled WGS sequence"/>
</dbReference>
<reference evidence="2 3" key="1">
    <citation type="submission" date="2019-06" db="EMBL/GenBank/DDBJ databases">
        <title>A novel bacterium of genus Amaricoccus, isolated from marine sediment.</title>
        <authorList>
            <person name="Huang H."/>
            <person name="Mo K."/>
            <person name="Hu Y."/>
        </authorList>
    </citation>
    <scope>NUCLEOTIDE SEQUENCE [LARGE SCALE GENOMIC DNA]</scope>
    <source>
        <strain evidence="2 3">HB172011</strain>
    </source>
</reference>
<dbReference type="InterPro" id="IPR021273">
    <property type="entry name" value="DUF2852"/>
</dbReference>
<accession>A0A501WFG1</accession>
<feature type="transmembrane region" description="Helical" evidence="1">
    <location>
        <begin position="20"/>
        <end position="47"/>
    </location>
</feature>
<gene>
    <name evidence="2" type="ORF">FJM51_18095</name>
</gene>
<evidence type="ECO:0000313" key="3">
    <source>
        <dbReference type="Proteomes" id="UP000319255"/>
    </source>
</evidence>
<keyword evidence="1" id="KW-0812">Transmembrane</keyword>
<protein>
    <submittedName>
        <fullName evidence="2">DUF2852 domain-containing protein</fullName>
    </submittedName>
</protein>
<proteinExistence type="predicted"/>
<organism evidence="2 3">
    <name type="scientific">Amaricoccus solimangrovi</name>
    <dbReference type="NCBI Taxonomy" id="2589815"/>
    <lineage>
        <taxon>Bacteria</taxon>
        <taxon>Pseudomonadati</taxon>
        <taxon>Pseudomonadota</taxon>
        <taxon>Alphaproteobacteria</taxon>
        <taxon>Rhodobacterales</taxon>
        <taxon>Paracoccaceae</taxon>
        <taxon>Amaricoccus</taxon>
    </lineage>
</organism>
<evidence type="ECO:0000256" key="1">
    <source>
        <dbReference type="SAM" id="Phobius"/>
    </source>
</evidence>
<sequence length="125" mass="14713">MNTLTAWVGRSRDWLDDRGRAAWIAAMVIGFILFWPIGLALLFYIIWSKRMRCEHWGRRARDFRTRDFGKTGNTAFDAYREETLRRLEEEREAFTSFLDQLRAAKDKAEFDQFMASRSQPAPQAG</sequence>
<comment type="caution">
    <text evidence="2">The sequence shown here is derived from an EMBL/GenBank/DDBJ whole genome shotgun (WGS) entry which is preliminary data.</text>
</comment>
<dbReference type="EMBL" id="VFRP01000023">
    <property type="protein sequence ID" value="TPE48299.1"/>
    <property type="molecule type" value="Genomic_DNA"/>
</dbReference>
<evidence type="ECO:0000313" key="2">
    <source>
        <dbReference type="EMBL" id="TPE48299.1"/>
    </source>
</evidence>
<name>A0A501WFG1_9RHOB</name>
<dbReference type="AlphaFoldDB" id="A0A501WFG1"/>
<dbReference type="OrthoDB" id="9806878at2"/>
<keyword evidence="3" id="KW-1185">Reference proteome</keyword>
<keyword evidence="1" id="KW-0472">Membrane</keyword>